<keyword evidence="1" id="KW-1133">Transmembrane helix</keyword>
<keyword evidence="1" id="KW-0812">Transmembrane</keyword>
<dbReference type="AlphaFoldDB" id="A0A8H3B118"/>
<evidence type="ECO:0000256" key="1">
    <source>
        <dbReference type="SAM" id="Phobius"/>
    </source>
</evidence>
<feature type="transmembrane region" description="Helical" evidence="1">
    <location>
        <begin position="12"/>
        <end position="38"/>
    </location>
</feature>
<evidence type="ECO:0000313" key="2">
    <source>
        <dbReference type="EMBL" id="CAE6445291.1"/>
    </source>
</evidence>
<evidence type="ECO:0000313" key="3">
    <source>
        <dbReference type="Proteomes" id="UP000663888"/>
    </source>
</evidence>
<accession>A0A8H3B118</accession>
<evidence type="ECO:0008006" key="4">
    <source>
        <dbReference type="Google" id="ProtNLM"/>
    </source>
</evidence>
<reference evidence="2" key="1">
    <citation type="submission" date="2021-01" db="EMBL/GenBank/DDBJ databases">
        <authorList>
            <person name="Kaushik A."/>
        </authorList>
    </citation>
    <scope>NUCLEOTIDE SEQUENCE</scope>
    <source>
        <strain evidence="2">AG4-R118</strain>
    </source>
</reference>
<organism evidence="2 3">
    <name type="scientific">Rhizoctonia solani</name>
    <dbReference type="NCBI Taxonomy" id="456999"/>
    <lineage>
        <taxon>Eukaryota</taxon>
        <taxon>Fungi</taxon>
        <taxon>Dikarya</taxon>
        <taxon>Basidiomycota</taxon>
        <taxon>Agaricomycotina</taxon>
        <taxon>Agaricomycetes</taxon>
        <taxon>Cantharellales</taxon>
        <taxon>Ceratobasidiaceae</taxon>
        <taxon>Rhizoctonia</taxon>
    </lineage>
</organism>
<feature type="transmembrane region" description="Helical" evidence="1">
    <location>
        <begin position="44"/>
        <end position="65"/>
    </location>
</feature>
<dbReference type="Proteomes" id="UP000663888">
    <property type="component" value="Unassembled WGS sequence"/>
</dbReference>
<sequence>MFISLANGFNEIGIRMGLAFAIIGFAALIGTPIAGALLGPELTWWRPIVFSGIIVLAGCTMLTIARGLQARRKRTMLP</sequence>
<comment type="caution">
    <text evidence="2">The sequence shown here is derived from an EMBL/GenBank/DDBJ whole genome shotgun (WGS) entry which is preliminary data.</text>
</comment>
<keyword evidence="1" id="KW-0472">Membrane</keyword>
<proteinExistence type="predicted"/>
<gene>
    <name evidence="2" type="ORF">RDB_LOCUS57653</name>
</gene>
<dbReference type="EMBL" id="CAJMWX010001029">
    <property type="protein sequence ID" value="CAE6445291.1"/>
    <property type="molecule type" value="Genomic_DNA"/>
</dbReference>
<name>A0A8H3B118_9AGAM</name>
<protein>
    <recommendedName>
        <fullName evidence="4">Major facilitator superfamily (MFS) profile domain-containing protein</fullName>
    </recommendedName>
</protein>